<evidence type="ECO:0000259" key="1">
    <source>
        <dbReference type="Pfam" id="PF02016"/>
    </source>
</evidence>
<organism evidence="2">
    <name type="scientific">Vermamoeba vermiformis</name>
    <name type="common">Amoeba</name>
    <name type="synonym">Hartmannella vermiformis</name>
    <dbReference type="NCBI Taxonomy" id="5778"/>
    <lineage>
        <taxon>Eukaryota</taxon>
        <taxon>Amoebozoa</taxon>
        <taxon>Tubulinea</taxon>
        <taxon>Echinamoebida</taxon>
        <taxon>Vermamoeba</taxon>
    </lineage>
</organism>
<feature type="non-terminal residue" evidence="2">
    <location>
        <position position="1"/>
    </location>
</feature>
<dbReference type="Gene3D" id="3.40.50.10740">
    <property type="entry name" value="Class I glutamine amidotransferase-like"/>
    <property type="match status" value="1"/>
</dbReference>
<dbReference type="SUPFAM" id="SSF52317">
    <property type="entry name" value="Class I glutamine amidotransferase-like"/>
    <property type="match status" value="1"/>
</dbReference>
<dbReference type="PANTHER" id="PTHR30237">
    <property type="entry name" value="MURAMOYLTETRAPEPTIDE CARBOXYPEPTIDASE"/>
    <property type="match status" value="1"/>
</dbReference>
<feature type="non-terminal residue" evidence="2">
    <location>
        <position position="100"/>
    </location>
</feature>
<accession>Q207Y7</accession>
<feature type="domain" description="LD-carboxypeptidase N-terminal" evidence="1">
    <location>
        <begin position="14"/>
        <end position="100"/>
    </location>
</feature>
<dbReference type="Pfam" id="PF02016">
    <property type="entry name" value="Peptidase_S66"/>
    <property type="match status" value="1"/>
</dbReference>
<dbReference type="PANTHER" id="PTHR30237:SF2">
    <property type="entry name" value="MUREIN TETRAPEPTIDE CARBOXYPEPTIDASE"/>
    <property type="match status" value="1"/>
</dbReference>
<evidence type="ECO:0000313" key="2">
    <source>
        <dbReference type="EMBL" id="ABD72528.1"/>
    </source>
</evidence>
<proteinExistence type="evidence at transcript level"/>
<reference evidence="2" key="1">
    <citation type="journal article" date="2008" name="Protist">
        <title>Sampling gene diversity across the supergroup Amoebozoa: large EST data sets from Acanthamoeba castellanii, Hartmannella vermiformis, Physarum polycephalum, Hyperamoeba dachnaya and Hyperamoeba sp.</title>
        <authorList>
            <person name="Watkins R.F."/>
            <person name="Gray M.W."/>
        </authorList>
    </citation>
    <scope>NUCLEOTIDE SEQUENCE</scope>
</reference>
<dbReference type="EMBL" id="DQ407620">
    <property type="protein sequence ID" value="ABD72528.1"/>
    <property type="molecule type" value="mRNA"/>
</dbReference>
<dbReference type="InterPro" id="IPR029062">
    <property type="entry name" value="Class_I_gatase-like"/>
</dbReference>
<name>Q207Y7_VERVE</name>
<sequence>IKPSRVNAGETVVYISPASPINYKYNETLYKNHVLDSMKLLGLNVKFGINAFDVYDGYLAGSDEERAADVNDMFTQTKARMIIANRGGWGCNRILQLVDF</sequence>
<dbReference type="InterPro" id="IPR040449">
    <property type="entry name" value="Peptidase_S66_N"/>
</dbReference>
<protein>
    <submittedName>
        <fullName evidence="2">MccF-like</fullName>
    </submittedName>
</protein>
<dbReference type="AlphaFoldDB" id="Q207Y7"/>
<dbReference type="InterPro" id="IPR003507">
    <property type="entry name" value="S66_fam"/>
</dbReference>
<dbReference type="InterPro" id="IPR027478">
    <property type="entry name" value="LdcA_N"/>
</dbReference>